<name>A0A194XT43_MOLSC</name>
<dbReference type="RefSeq" id="XP_018077671.1">
    <property type="nucleotide sequence ID" value="XM_018214008.1"/>
</dbReference>
<dbReference type="EMBL" id="KQ947405">
    <property type="protein sequence ID" value="KUJ23316.1"/>
    <property type="molecule type" value="Genomic_DNA"/>
</dbReference>
<evidence type="ECO:0000313" key="2">
    <source>
        <dbReference type="Proteomes" id="UP000070700"/>
    </source>
</evidence>
<dbReference type="KEGG" id="psco:LY89DRAFT_680083"/>
<keyword evidence="2" id="KW-1185">Reference proteome</keyword>
<dbReference type="GeneID" id="28823734"/>
<organism evidence="1 2">
    <name type="scientific">Mollisia scopiformis</name>
    <name type="common">Conifer needle endophyte fungus</name>
    <name type="synonym">Phialocephala scopiformis</name>
    <dbReference type="NCBI Taxonomy" id="149040"/>
    <lineage>
        <taxon>Eukaryota</taxon>
        <taxon>Fungi</taxon>
        <taxon>Dikarya</taxon>
        <taxon>Ascomycota</taxon>
        <taxon>Pezizomycotina</taxon>
        <taxon>Leotiomycetes</taxon>
        <taxon>Helotiales</taxon>
        <taxon>Mollisiaceae</taxon>
        <taxon>Mollisia</taxon>
    </lineage>
</organism>
<proteinExistence type="predicted"/>
<reference evidence="1 2" key="1">
    <citation type="submission" date="2015-10" db="EMBL/GenBank/DDBJ databases">
        <title>Full genome of DAOMC 229536 Phialocephala scopiformis, a fungal endophyte of spruce producing the potent anti-insectan compound rugulosin.</title>
        <authorList>
            <consortium name="DOE Joint Genome Institute"/>
            <person name="Walker A.K."/>
            <person name="Frasz S.L."/>
            <person name="Seifert K.A."/>
            <person name="Miller J.D."/>
            <person name="Mondo S.J."/>
            <person name="Labutti K."/>
            <person name="Lipzen A."/>
            <person name="Dockter R."/>
            <person name="Kennedy M."/>
            <person name="Grigoriev I.V."/>
            <person name="Spatafora J.W."/>
        </authorList>
    </citation>
    <scope>NUCLEOTIDE SEQUENCE [LARGE SCALE GENOMIC DNA]</scope>
    <source>
        <strain evidence="1 2">CBS 120377</strain>
    </source>
</reference>
<dbReference type="AlphaFoldDB" id="A0A194XT43"/>
<dbReference type="InParanoid" id="A0A194XT43"/>
<accession>A0A194XT43</accession>
<gene>
    <name evidence="1" type="ORF">LY89DRAFT_680083</name>
</gene>
<dbReference type="Proteomes" id="UP000070700">
    <property type="component" value="Unassembled WGS sequence"/>
</dbReference>
<evidence type="ECO:0000313" key="1">
    <source>
        <dbReference type="EMBL" id="KUJ23316.1"/>
    </source>
</evidence>
<protein>
    <submittedName>
        <fullName evidence="1">Uncharacterized protein</fullName>
    </submittedName>
</protein>
<sequence length="137" mass="15672">MSSPTLSELEHERQRIENLIKDPQHPLRQRRDRVQPLLAALRIAREESNRANEELRQTLGSNYSAKEQAKIGSQSLAQAVSTSDRDQLEHQIDDHRGMAAMSGLVRRLQDVKDQIARYQSNMRTCARPNDHEGGESF</sequence>